<dbReference type="InterPro" id="IPR038765">
    <property type="entry name" value="Papain-like_cys_pep_sf"/>
</dbReference>
<dbReference type="EC" id="2.3.1.118" evidence="3"/>
<dbReference type="GO" id="GO:0046990">
    <property type="term" value="F:N-hydroxyarylamine O-acetyltransferase activity"/>
    <property type="evidence" value="ECO:0007669"/>
    <property type="project" value="UniProtKB-EC"/>
</dbReference>
<evidence type="ECO:0000256" key="1">
    <source>
        <dbReference type="ARBA" id="ARBA00006547"/>
    </source>
</evidence>
<evidence type="ECO:0000313" key="3">
    <source>
        <dbReference type="EMBL" id="MBB4906875.1"/>
    </source>
</evidence>
<dbReference type="Gene3D" id="2.40.128.150">
    <property type="entry name" value="Cysteine proteinases"/>
    <property type="match status" value="1"/>
</dbReference>
<keyword evidence="3" id="KW-0012">Acyltransferase</keyword>
<organism evidence="3 4">
    <name type="scientific">Actinophytocola algeriensis</name>
    <dbReference type="NCBI Taxonomy" id="1768010"/>
    <lineage>
        <taxon>Bacteria</taxon>
        <taxon>Bacillati</taxon>
        <taxon>Actinomycetota</taxon>
        <taxon>Actinomycetes</taxon>
        <taxon>Pseudonocardiales</taxon>
        <taxon>Pseudonocardiaceae</taxon>
    </lineage>
</organism>
<dbReference type="Gene3D" id="3.30.2140.10">
    <property type="entry name" value="Arylamine N-acetyltransferase"/>
    <property type="match status" value="1"/>
</dbReference>
<dbReference type="Pfam" id="PF00797">
    <property type="entry name" value="Acetyltransf_2"/>
    <property type="match status" value="1"/>
</dbReference>
<keyword evidence="4" id="KW-1185">Reference proteome</keyword>
<dbReference type="PANTHER" id="PTHR11786">
    <property type="entry name" value="N-HYDROXYARYLAMINE O-ACETYLTRANSFERASE"/>
    <property type="match status" value="1"/>
</dbReference>
<comment type="caution">
    <text evidence="3">The sequence shown here is derived from an EMBL/GenBank/DDBJ whole genome shotgun (WGS) entry which is preliminary data.</text>
</comment>
<reference evidence="3 4" key="1">
    <citation type="submission" date="2020-08" db="EMBL/GenBank/DDBJ databases">
        <title>Genomic Encyclopedia of Type Strains, Phase III (KMG-III): the genomes of soil and plant-associated and newly described type strains.</title>
        <authorList>
            <person name="Whitman W."/>
        </authorList>
    </citation>
    <scope>NUCLEOTIDE SEQUENCE [LARGE SCALE GENOMIC DNA]</scope>
    <source>
        <strain evidence="3 4">CECT 8960</strain>
    </source>
</reference>
<protein>
    <submittedName>
        <fullName evidence="3">N-hydroxyarylamine O-acetyltransferase</fullName>
        <ecNumber evidence="3">2.3.1.118</ecNumber>
    </submittedName>
</protein>
<proteinExistence type="inferred from homology"/>
<evidence type="ECO:0000256" key="2">
    <source>
        <dbReference type="RuleBase" id="RU003452"/>
    </source>
</evidence>
<dbReference type="PANTHER" id="PTHR11786:SF0">
    <property type="entry name" value="ARYLAMINE N-ACETYLTRANSFERASE 4-RELATED"/>
    <property type="match status" value="1"/>
</dbReference>
<dbReference type="RefSeq" id="WP_184811023.1">
    <property type="nucleotide sequence ID" value="NZ_JACHJQ010000003.1"/>
</dbReference>
<name>A0A7W7Q4F5_9PSEU</name>
<comment type="similarity">
    <text evidence="1 2">Belongs to the arylamine N-acetyltransferase family.</text>
</comment>
<dbReference type="AlphaFoldDB" id="A0A7W7Q4F5"/>
<gene>
    <name evidence="3" type="ORF">FHR82_003095</name>
</gene>
<evidence type="ECO:0000313" key="4">
    <source>
        <dbReference type="Proteomes" id="UP000520767"/>
    </source>
</evidence>
<dbReference type="InterPro" id="IPR001447">
    <property type="entry name" value="Arylamine_N-AcTrfase"/>
</dbReference>
<sequence>MDLDTADRYLDRIGARRPGVPDAAALRELHRRHVEAVPFENLSIVLGEPVALDEDSLVDKIVHRRRGGFCYELNGAFAALLAAIGYDVRLLAASVFGEDGTLTPAFDHLALLVELDERYLVDVGFGAHTTYPLRRDWPEAQEDPAGSFLVVDAPGGDVDVLQDGVPQYRAEPRARRITDFARFAWWHASSPESHFRSGPRCSRATGSGRVTIRGDRLIETVHGERTETTLATDEEILAAYEKHFRFRAELAERVSALRPRVPTC</sequence>
<dbReference type="PRINTS" id="PR01543">
    <property type="entry name" value="ANATRNSFRASE"/>
</dbReference>
<dbReference type="Proteomes" id="UP000520767">
    <property type="component" value="Unassembled WGS sequence"/>
</dbReference>
<keyword evidence="3" id="KW-0808">Transferase</keyword>
<dbReference type="EMBL" id="JACHJQ010000003">
    <property type="protein sequence ID" value="MBB4906875.1"/>
    <property type="molecule type" value="Genomic_DNA"/>
</dbReference>
<dbReference type="SUPFAM" id="SSF54001">
    <property type="entry name" value="Cysteine proteinases"/>
    <property type="match status" value="1"/>
</dbReference>
<accession>A0A7W7Q4F5</accession>